<sequence length="294" mass="32971">MAKDADSTPRSSTVIRRHSWFTRLWHWINALCLLVLLMSGLQIFNAHPALYWGHASTFNAPFLSIGARRDAAGDPMGYVNIEGMEIPTTGVLGWSRVGNQMQPRAFPVWATLPGPQWLSLGRQWHFTAAWVFGVMLAVYLIYSIISRRRRRLIGVHHGEMGTFGHAVVEHAKFRFPRVRDYNIIQKLTYLLVLFGLLPLMVLTGLTMSPTMDAGWPWLPVVFGGHQSARTIHFLCAFTLVGFFIVHLVLVLVSGVFNNMRAMITGGYRVDEPVAPPRDAEAEAAAAPQENRHGE</sequence>
<dbReference type="OrthoDB" id="197262at2"/>
<evidence type="ECO:0000256" key="4">
    <source>
        <dbReference type="ARBA" id="ARBA00022989"/>
    </source>
</evidence>
<dbReference type="PANTHER" id="PTHR30485:SF1">
    <property type="entry name" value="CYTOCHROME YDHU-RELATED"/>
    <property type="match status" value="1"/>
</dbReference>
<evidence type="ECO:0000256" key="3">
    <source>
        <dbReference type="ARBA" id="ARBA00022692"/>
    </source>
</evidence>
<proteinExistence type="predicted"/>
<dbReference type="SUPFAM" id="SSF81342">
    <property type="entry name" value="Transmembrane di-heme cytochromes"/>
    <property type="match status" value="1"/>
</dbReference>
<feature type="transmembrane region" description="Helical" evidence="6">
    <location>
        <begin position="231"/>
        <end position="252"/>
    </location>
</feature>
<reference evidence="8 9" key="1">
    <citation type="submission" date="2013-03" db="EMBL/GenBank/DDBJ databases">
        <title>Salinisphaera hydrothermalis C41B8 Genome Sequencing.</title>
        <authorList>
            <person name="Li C."/>
            <person name="Lai Q."/>
            <person name="Shao Z."/>
        </authorList>
    </citation>
    <scope>NUCLEOTIDE SEQUENCE [LARGE SCALE GENOMIC DNA]</scope>
    <source>
        <strain evidence="8 9">C41B8</strain>
    </source>
</reference>
<evidence type="ECO:0000256" key="6">
    <source>
        <dbReference type="SAM" id="Phobius"/>
    </source>
</evidence>
<protein>
    <recommendedName>
        <fullName evidence="7">Cytochrome b561 bacterial/Ni-hydrogenase domain-containing protein</fullName>
    </recommendedName>
</protein>
<accession>A0A084ILE1</accession>
<feature type="domain" description="Cytochrome b561 bacterial/Ni-hydrogenase" evidence="7">
    <location>
        <begin position="17"/>
        <end position="265"/>
    </location>
</feature>
<dbReference type="STRING" id="1304275.C41B8_09111"/>
<dbReference type="RefSeq" id="WP_084188753.1">
    <property type="nucleotide sequence ID" value="NZ_APNK01000011.1"/>
</dbReference>
<evidence type="ECO:0000313" key="9">
    <source>
        <dbReference type="Proteomes" id="UP000028302"/>
    </source>
</evidence>
<dbReference type="eggNOG" id="COG4117">
    <property type="taxonomic scope" value="Bacteria"/>
</dbReference>
<keyword evidence="3 6" id="KW-0812">Transmembrane</keyword>
<keyword evidence="2" id="KW-1003">Cell membrane</keyword>
<dbReference type="GO" id="GO:0009055">
    <property type="term" value="F:electron transfer activity"/>
    <property type="evidence" value="ECO:0007669"/>
    <property type="project" value="InterPro"/>
</dbReference>
<feature type="transmembrane region" description="Helical" evidence="6">
    <location>
        <begin position="124"/>
        <end position="142"/>
    </location>
</feature>
<evidence type="ECO:0000313" key="8">
    <source>
        <dbReference type="EMBL" id="KEZ77525.1"/>
    </source>
</evidence>
<evidence type="ECO:0000256" key="5">
    <source>
        <dbReference type="ARBA" id="ARBA00023136"/>
    </source>
</evidence>
<evidence type="ECO:0000256" key="1">
    <source>
        <dbReference type="ARBA" id="ARBA00004651"/>
    </source>
</evidence>
<dbReference type="InterPro" id="IPR011577">
    <property type="entry name" value="Cyt_b561_bac/Ni-Hgenase"/>
</dbReference>
<evidence type="ECO:0000259" key="7">
    <source>
        <dbReference type="Pfam" id="PF01292"/>
    </source>
</evidence>
<keyword evidence="5 6" id="KW-0472">Membrane</keyword>
<keyword evidence="4 6" id="KW-1133">Transmembrane helix</keyword>
<keyword evidence="9" id="KW-1185">Reference proteome</keyword>
<feature type="transmembrane region" description="Helical" evidence="6">
    <location>
        <begin position="24"/>
        <end position="44"/>
    </location>
</feature>
<comment type="caution">
    <text evidence="8">The sequence shown here is derived from an EMBL/GenBank/DDBJ whole genome shotgun (WGS) entry which is preliminary data.</text>
</comment>
<dbReference type="InterPro" id="IPR051542">
    <property type="entry name" value="Hydrogenase_cytochrome"/>
</dbReference>
<gene>
    <name evidence="8" type="ORF">C41B8_09111</name>
</gene>
<comment type="subcellular location">
    <subcellularLocation>
        <location evidence="1">Cell membrane</location>
        <topology evidence="1">Multi-pass membrane protein</topology>
    </subcellularLocation>
</comment>
<dbReference type="PANTHER" id="PTHR30485">
    <property type="entry name" value="NI/FE-HYDROGENASE 1 B-TYPE CYTOCHROME SUBUNIT"/>
    <property type="match status" value="1"/>
</dbReference>
<evidence type="ECO:0000256" key="2">
    <source>
        <dbReference type="ARBA" id="ARBA00022475"/>
    </source>
</evidence>
<dbReference type="PATRIC" id="fig|1304275.5.peg.1855"/>
<dbReference type="EMBL" id="APNK01000011">
    <property type="protein sequence ID" value="KEZ77525.1"/>
    <property type="molecule type" value="Genomic_DNA"/>
</dbReference>
<dbReference type="Gene3D" id="1.20.950.20">
    <property type="entry name" value="Transmembrane di-heme cytochromes, Chain C"/>
    <property type="match status" value="1"/>
</dbReference>
<dbReference type="GO" id="GO:0020037">
    <property type="term" value="F:heme binding"/>
    <property type="evidence" value="ECO:0007669"/>
    <property type="project" value="TreeGrafter"/>
</dbReference>
<name>A0A084ILE1_SALHC</name>
<dbReference type="GO" id="GO:0005886">
    <property type="term" value="C:plasma membrane"/>
    <property type="evidence" value="ECO:0007669"/>
    <property type="project" value="UniProtKB-SubCell"/>
</dbReference>
<organism evidence="8 9">
    <name type="scientific">Salinisphaera hydrothermalis (strain C41B8)</name>
    <dbReference type="NCBI Taxonomy" id="1304275"/>
    <lineage>
        <taxon>Bacteria</taxon>
        <taxon>Pseudomonadati</taxon>
        <taxon>Pseudomonadota</taxon>
        <taxon>Gammaproteobacteria</taxon>
        <taxon>Salinisphaerales</taxon>
        <taxon>Salinisphaeraceae</taxon>
        <taxon>Salinisphaera</taxon>
    </lineage>
</organism>
<dbReference type="Proteomes" id="UP000028302">
    <property type="component" value="Unassembled WGS sequence"/>
</dbReference>
<dbReference type="Pfam" id="PF01292">
    <property type="entry name" value="Ni_hydr_CYTB"/>
    <property type="match status" value="1"/>
</dbReference>
<dbReference type="InterPro" id="IPR016174">
    <property type="entry name" value="Di-haem_cyt_TM"/>
</dbReference>
<dbReference type="GO" id="GO:0022904">
    <property type="term" value="P:respiratory electron transport chain"/>
    <property type="evidence" value="ECO:0007669"/>
    <property type="project" value="InterPro"/>
</dbReference>
<dbReference type="AlphaFoldDB" id="A0A084ILE1"/>
<feature type="transmembrane region" description="Helical" evidence="6">
    <location>
        <begin position="187"/>
        <end position="211"/>
    </location>
</feature>